<organism evidence="1 2">
    <name type="scientific">Fructilactobacillus hinvesii</name>
    <dbReference type="NCBI Taxonomy" id="2940300"/>
    <lineage>
        <taxon>Bacteria</taxon>
        <taxon>Bacillati</taxon>
        <taxon>Bacillota</taxon>
        <taxon>Bacilli</taxon>
        <taxon>Lactobacillales</taxon>
        <taxon>Lactobacillaceae</taxon>
        <taxon>Fructilactobacillus</taxon>
    </lineage>
</organism>
<evidence type="ECO:0000313" key="2">
    <source>
        <dbReference type="Proteomes" id="UP001057025"/>
    </source>
</evidence>
<dbReference type="RefSeq" id="WP_252796731.1">
    <property type="nucleotide sequence ID" value="NZ_CP097118.1"/>
</dbReference>
<evidence type="ECO:0000313" key="1">
    <source>
        <dbReference type="EMBL" id="USS87435.1"/>
    </source>
</evidence>
<protein>
    <recommendedName>
        <fullName evidence="3">DUF1659 domain-containing protein</fullName>
    </recommendedName>
</protein>
<dbReference type="EMBL" id="CP097118">
    <property type="protein sequence ID" value="USS87435.1"/>
    <property type="molecule type" value="Genomic_DNA"/>
</dbReference>
<evidence type="ECO:0008006" key="3">
    <source>
        <dbReference type="Google" id="ProtNLM"/>
    </source>
</evidence>
<sequence length="75" mass="8122">MAIASLYDPKLGIRFSSNHATAKVITGKQAVTELVNQTTALQGFDDNIINQAVLEITLTSAVIESFRDAPEVINF</sequence>
<dbReference type="Proteomes" id="UP001057025">
    <property type="component" value="Chromosome"/>
</dbReference>
<accession>A0ABY5BR43</accession>
<keyword evidence="2" id="KW-1185">Reference proteome</keyword>
<name>A0ABY5BR43_9LACO</name>
<reference evidence="1" key="1">
    <citation type="submission" date="2022-05" db="EMBL/GenBank/DDBJ databases">
        <authorList>
            <person name="Oliphant S.A."/>
            <person name="Watson-Haigh N.S."/>
            <person name="Sumby K.M."/>
            <person name="Gardner J.M."/>
            <person name="Jiranek V."/>
        </authorList>
    </citation>
    <scope>NUCLEOTIDE SEQUENCE</scope>
    <source>
        <strain evidence="1">KI11_C11</strain>
    </source>
</reference>
<proteinExistence type="predicted"/>
<gene>
    <name evidence="1" type="ORF">M3M39_04765</name>
</gene>